<proteinExistence type="inferred from homology"/>
<dbReference type="InterPro" id="IPR017438">
    <property type="entry name" value="ATP-NAD_kinase_N"/>
</dbReference>
<organism evidence="10 11">
    <name type="scientific">Glycomyces tritici</name>
    <dbReference type="NCBI Taxonomy" id="2665176"/>
    <lineage>
        <taxon>Bacteria</taxon>
        <taxon>Bacillati</taxon>
        <taxon>Actinomycetota</taxon>
        <taxon>Actinomycetes</taxon>
        <taxon>Glycomycetales</taxon>
        <taxon>Glycomycetaceae</taxon>
        <taxon>Glycomyces</taxon>
    </lineage>
</organism>
<keyword evidence="6" id="KW-0067">ATP-binding</keyword>
<dbReference type="Gene3D" id="2.60.200.40">
    <property type="match status" value="1"/>
</dbReference>
<keyword evidence="7" id="KW-0443">Lipid metabolism</keyword>
<feature type="domain" description="DAGKc" evidence="9">
    <location>
        <begin position="1"/>
        <end position="130"/>
    </location>
</feature>
<comment type="cofactor">
    <cofactor evidence="1">
        <name>Mg(2+)</name>
        <dbReference type="ChEBI" id="CHEBI:18420"/>
    </cofactor>
</comment>
<evidence type="ECO:0000256" key="2">
    <source>
        <dbReference type="ARBA" id="ARBA00005983"/>
    </source>
</evidence>
<dbReference type="Gene3D" id="3.40.50.10330">
    <property type="entry name" value="Probable inorganic polyphosphate/atp-NAD kinase, domain 1"/>
    <property type="match status" value="1"/>
</dbReference>
<evidence type="ECO:0000313" key="11">
    <source>
        <dbReference type="Proteomes" id="UP001171902"/>
    </source>
</evidence>
<protein>
    <submittedName>
        <fullName evidence="10">Diacylglycerol kinase family protein</fullName>
    </submittedName>
</protein>
<keyword evidence="5 10" id="KW-0418">Kinase</keyword>
<keyword evidence="4" id="KW-0547">Nucleotide-binding</keyword>
<evidence type="ECO:0000256" key="1">
    <source>
        <dbReference type="ARBA" id="ARBA00001946"/>
    </source>
</evidence>
<dbReference type="Pfam" id="PF19279">
    <property type="entry name" value="YegS_C"/>
    <property type="match status" value="1"/>
</dbReference>
<dbReference type="InterPro" id="IPR050187">
    <property type="entry name" value="Lipid_Phosphate_FormReg"/>
</dbReference>
<evidence type="ECO:0000256" key="8">
    <source>
        <dbReference type="ARBA" id="ARBA00023264"/>
    </source>
</evidence>
<evidence type="ECO:0000313" key="10">
    <source>
        <dbReference type="EMBL" id="MDN3242031.1"/>
    </source>
</evidence>
<evidence type="ECO:0000256" key="6">
    <source>
        <dbReference type="ARBA" id="ARBA00022840"/>
    </source>
</evidence>
<reference evidence="10" key="1">
    <citation type="submission" date="2023-06" db="EMBL/GenBank/DDBJ databases">
        <title>Gycomyces niveus sp.nov., a novel actinomycete isolated from soil in Shouguang.</title>
        <authorList>
            <person name="Yang X."/>
            <person name="Zhao J."/>
        </authorList>
    </citation>
    <scope>NUCLEOTIDE SEQUENCE</scope>
    <source>
        <strain evidence="10">NEAU C2</strain>
    </source>
</reference>
<evidence type="ECO:0000256" key="5">
    <source>
        <dbReference type="ARBA" id="ARBA00022777"/>
    </source>
</evidence>
<dbReference type="PANTHER" id="PTHR12358:SF106">
    <property type="entry name" value="LIPID KINASE YEGS"/>
    <property type="match status" value="1"/>
</dbReference>
<dbReference type="InterPro" id="IPR016064">
    <property type="entry name" value="NAD/diacylglycerol_kinase_sf"/>
</dbReference>
<dbReference type="SMART" id="SM00046">
    <property type="entry name" value="DAGKc"/>
    <property type="match status" value="1"/>
</dbReference>
<accession>A0ABT7YTR1</accession>
<dbReference type="InterPro" id="IPR001206">
    <property type="entry name" value="Diacylglycerol_kinase_cat_dom"/>
</dbReference>
<dbReference type="EMBL" id="JAUEMJ010000006">
    <property type="protein sequence ID" value="MDN3242031.1"/>
    <property type="molecule type" value="Genomic_DNA"/>
</dbReference>
<comment type="similarity">
    <text evidence="2">Belongs to the diacylglycerol/lipid kinase family.</text>
</comment>
<dbReference type="SUPFAM" id="SSF111331">
    <property type="entry name" value="NAD kinase/diacylglycerol kinase-like"/>
    <property type="match status" value="1"/>
</dbReference>
<evidence type="ECO:0000256" key="3">
    <source>
        <dbReference type="ARBA" id="ARBA00022679"/>
    </source>
</evidence>
<dbReference type="Proteomes" id="UP001171902">
    <property type="component" value="Unassembled WGS sequence"/>
</dbReference>
<gene>
    <name evidence="10" type="ORF">QWI33_20080</name>
</gene>
<comment type="caution">
    <text evidence="10">The sequence shown here is derived from an EMBL/GenBank/DDBJ whole genome shotgun (WGS) entry which is preliminary data.</text>
</comment>
<dbReference type="GO" id="GO:0016301">
    <property type="term" value="F:kinase activity"/>
    <property type="evidence" value="ECO:0007669"/>
    <property type="project" value="UniProtKB-KW"/>
</dbReference>
<keyword evidence="7" id="KW-0594">Phospholipid biosynthesis</keyword>
<name>A0ABT7YTR1_9ACTN</name>
<sequence length="309" mass="32342">MVDERFGIVWNPSKTSREALEAAAGPVLGSVSWHETSEEDPGRGATEEALAAGADVVVAAGGDGTVRAVAERLAEDDTAADLAIVPLGTGNLLARNLGVPLNDLPGAFTRAIEGDPRGIDLGWVEGMVEGVGIRKAFTVIAGFGLDAHMIDQTDDDLKSKVGWLAYIESLGRALKASEVVDLELTLDGGTPERTSGHTLMIGNCGSLQGGVALLPDADPSDGELDLLLLEAEGVGQWLDTLRSFVWDNGIRRLVGKQGEAQSADTVTHARVRSLSVSMSRPRLLQIDGDGLGATSAFTIETQPAAVRVR</sequence>
<keyword evidence="8" id="KW-1208">Phospholipid metabolism</keyword>
<keyword evidence="3" id="KW-0808">Transferase</keyword>
<evidence type="ECO:0000256" key="7">
    <source>
        <dbReference type="ARBA" id="ARBA00023209"/>
    </source>
</evidence>
<evidence type="ECO:0000256" key="4">
    <source>
        <dbReference type="ARBA" id="ARBA00022741"/>
    </source>
</evidence>
<evidence type="ECO:0000259" key="9">
    <source>
        <dbReference type="PROSITE" id="PS50146"/>
    </source>
</evidence>
<dbReference type="Pfam" id="PF00781">
    <property type="entry name" value="DAGK_cat"/>
    <property type="match status" value="1"/>
</dbReference>
<keyword evidence="11" id="KW-1185">Reference proteome</keyword>
<dbReference type="RefSeq" id="WP_289958932.1">
    <property type="nucleotide sequence ID" value="NZ_JAUEMJ010000006.1"/>
</dbReference>
<keyword evidence="7" id="KW-0444">Lipid biosynthesis</keyword>
<dbReference type="PANTHER" id="PTHR12358">
    <property type="entry name" value="SPHINGOSINE KINASE"/>
    <property type="match status" value="1"/>
</dbReference>
<dbReference type="PROSITE" id="PS50146">
    <property type="entry name" value="DAGK"/>
    <property type="match status" value="1"/>
</dbReference>
<dbReference type="InterPro" id="IPR045540">
    <property type="entry name" value="YegS/DAGK_C"/>
</dbReference>